<reference evidence="1" key="1">
    <citation type="submission" date="2015-12" db="EMBL/GenBank/DDBJ databases">
        <title>Update maize B73 reference genome by single molecule sequencing technologies.</title>
        <authorList>
            <consortium name="Maize Genome Sequencing Project"/>
            <person name="Ware D."/>
        </authorList>
    </citation>
    <scope>NUCLEOTIDE SEQUENCE [LARGE SCALE GENOMIC DNA]</scope>
    <source>
        <tissue evidence="1">Seedling</tissue>
    </source>
</reference>
<dbReference type="EMBL" id="CM007647">
    <property type="protein sequence ID" value="ONL95403.1"/>
    <property type="molecule type" value="Genomic_DNA"/>
</dbReference>
<dbReference type="InParanoid" id="A0A1D6JUA7"/>
<name>A0A1D6JUA7_MAIZE</name>
<organism evidence="1">
    <name type="scientific">Zea mays</name>
    <name type="common">Maize</name>
    <dbReference type="NCBI Taxonomy" id="4577"/>
    <lineage>
        <taxon>Eukaryota</taxon>
        <taxon>Viridiplantae</taxon>
        <taxon>Streptophyta</taxon>
        <taxon>Embryophyta</taxon>
        <taxon>Tracheophyta</taxon>
        <taxon>Spermatophyta</taxon>
        <taxon>Magnoliopsida</taxon>
        <taxon>Liliopsida</taxon>
        <taxon>Poales</taxon>
        <taxon>Poaceae</taxon>
        <taxon>PACMAD clade</taxon>
        <taxon>Panicoideae</taxon>
        <taxon>Andropogonodae</taxon>
        <taxon>Andropogoneae</taxon>
        <taxon>Tripsacinae</taxon>
        <taxon>Zea</taxon>
    </lineage>
</organism>
<proteinExistence type="predicted"/>
<protein>
    <submittedName>
        <fullName evidence="1">Uncharacterized protein</fullName>
    </submittedName>
</protein>
<sequence length="55" mass="6142">MAASSALRADAILEKMQNNGMMKEILDSQDTTLMITADQVCSLHFFWHALLDNLS</sequence>
<evidence type="ECO:0000313" key="1">
    <source>
        <dbReference type="EMBL" id="ONL95403.1"/>
    </source>
</evidence>
<dbReference type="eggNOG" id="KOG1509">
    <property type="taxonomic scope" value="Eukaryota"/>
</dbReference>
<dbReference type="AlphaFoldDB" id="A0A1D6JUA7"/>
<accession>A0A1D6JUA7</accession>
<gene>
    <name evidence="1" type="ORF">ZEAMMB73_Zm00001d028308</name>
</gene>